<evidence type="ECO:0000313" key="1">
    <source>
        <dbReference type="EMBL" id="MBA8957444.1"/>
    </source>
</evidence>
<dbReference type="Proteomes" id="UP000572680">
    <property type="component" value="Unassembled WGS sequence"/>
</dbReference>
<dbReference type="AlphaFoldDB" id="A0A7W3M070"/>
<proteinExistence type="predicted"/>
<evidence type="ECO:0008006" key="3">
    <source>
        <dbReference type="Google" id="ProtNLM"/>
    </source>
</evidence>
<evidence type="ECO:0000313" key="2">
    <source>
        <dbReference type="Proteomes" id="UP000572680"/>
    </source>
</evidence>
<dbReference type="EMBL" id="JACJIA010000024">
    <property type="protein sequence ID" value="MBA8957444.1"/>
    <property type="molecule type" value="Genomic_DNA"/>
</dbReference>
<accession>A0A7W3M070</accession>
<gene>
    <name evidence="1" type="ORF">HNR61_009137</name>
</gene>
<comment type="caution">
    <text evidence="1">The sequence shown here is derived from an EMBL/GenBank/DDBJ whole genome shotgun (WGS) entry which is preliminary data.</text>
</comment>
<name>A0A7W3M070_ACTNM</name>
<dbReference type="RefSeq" id="WP_182849270.1">
    <property type="nucleotide sequence ID" value="NZ_JACJIA010000024.1"/>
</dbReference>
<sequence length="126" mass="14670">MQGKIRRDPELKEFIQDHLDQSWSPEQISQALRTAFPDEPDRHLAHKIIYQAIYLPHHGGLERKAGTLCPDQRATRYVKLLHLPDGRTADRVRDALLNAFADLRQARGVDAEQVRRLARTDRHTRF</sequence>
<organism evidence="1 2">
    <name type="scientific">Actinomadura namibiensis</name>
    <dbReference type="NCBI Taxonomy" id="182080"/>
    <lineage>
        <taxon>Bacteria</taxon>
        <taxon>Bacillati</taxon>
        <taxon>Actinomycetota</taxon>
        <taxon>Actinomycetes</taxon>
        <taxon>Streptosporangiales</taxon>
        <taxon>Thermomonosporaceae</taxon>
        <taxon>Actinomadura</taxon>
    </lineage>
</organism>
<reference evidence="1 2" key="1">
    <citation type="submission" date="2020-08" db="EMBL/GenBank/DDBJ databases">
        <title>Genomic Encyclopedia of Type Strains, Phase IV (KMG-IV): sequencing the most valuable type-strain genomes for metagenomic binning, comparative biology and taxonomic classification.</title>
        <authorList>
            <person name="Goeker M."/>
        </authorList>
    </citation>
    <scope>NUCLEOTIDE SEQUENCE [LARGE SCALE GENOMIC DNA]</scope>
    <source>
        <strain evidence="1 2">DSM 44197</strain>
    </source>
</reference>
<keyword evidence="2" id="KW-1185">Reference proteome</keyword>
<protein>
    <recommendedName>
        <fullName evidence="3">Transposase</fullName>
    </recommendedName>
</protein>